<reference evidence="3 4" key="1">
    <citation type="submission" date="2019-08" db="EMBL/GenBank/DDBJ databases">
        <authorList>
            <person name="Alioto T."/>
            <person name="Alioto T."/>
            <person name="Gomez Garrido J."/>
        </authorList>
    </citation>
    <scope>NUCLEOTIDE SEQUENCE [LARGE SCALE GENOMIC DNA]</scope>
</reference>
<dbReference type="GO" id="GO:0005634">
    <property type="term" value="C:nucleus"/>
    <property type="evidence" value="ECO:0007669"/>
    <property type="project" value="TreeGrafter"/>
</dbReference>
<sequence>MGRILKNREDIECEALQNKFQRRKMKRCGKHNTIERALKNGNSWMVTSVEKKNISFQKTHREQGGADFASSHFWLENEWPSLISEYSPSDVFNADETSLYIRSLPEYTVTGEKKKLLVVGKSKQPRCFKGVKALPVDYSANKNAWMTQEIFSQWLIKSKIRTRIITLLDETLEYESTSTLKANDLAKKFNVLEALHLANEAWNNISDVTIRNCFRYGGFVKTEEEEDEEKVNDLQTSEEYSDDQICQSIANESTSISEEKNDESDGDEEEVKPPSNKEVLEALEVLKKAVFISEVIILIYNMSMNSIFLEY</sequence>
<protein>
    <submittedName>
        <fullName evidence="3">DDE superfamily endonuclease domain</fullName>
    </submittedName>
</protein>
<dbReference type="InterPro" id="IPR050863">
    <property type="entry name" value="CenT-Element_Derived"/>
</dbReference>
<keyword evidence="3" id="KW-0378">Hydrolase</keyword>
<keyword evidence="3" id="KW-0255">Endonuclease</keyword>
<dbReference type="EMBL" id="CABPRJ010001434">
    <property type="protein sequence ID" value="VVC36588.1"/>
    <property type="molecule type" value="Genomic_DNA"/>
</dbReference>
<dbReference type="OrthoDB" id="6617542at2759"/>
<dbReference type="InterPro" id="IPR004875">
    <property type="entry name" value="DDE_SF_endonuclease_dom"/>
</dbReference>
<dbReference type="GO" id="GO:0003677">
    <property type="term" value="F:DNA binding"/>
    <property type="evidence" value="ECO:0007669"/>
    <property type="project" value="TreeGrafter"/>
</dbReference>
<gene>
    <name evidence="3" type="ORF">CINCED_3A021323</name>
</gene>
<dbReference type="GO" id="GO:0004519">
    <property type="term" value="F:endonuclease activity"/>
    <property type="evidence" value="ECO:0007669"/>
    <property type="project" value="UniProtKB-KW"/>
</dbReference>
<feature type="compositionally biased region" description="Acidic residues" evidence="1">
    <location>
        <begin position="260"/>
        <end position="270"/>
    </location>
</feature>
<feature type="domain" description="DDE-1" evidence="2">
    <location>
        <begin position="110"/>
        <end position="175"/>
    </location>
</feature>
<accession>A0A5E4N4W1</accession>
<evidence type="ECO:0000259" key="2">
    <source>
        <dbReference type="Pfam" id="PF03184"/>
    </source>
</evidence>
<name>A0A5E4N4W1_9HEMI</name>
<dbReference type="Pfam" id="PF03184">
    <property type="entry name" value="DDE_1"/>
    <property type="match status" value="1"/>
</dbReference>
<dbReference type="AlphaFoldDB" id="A0A5E4N4W1"/>
<keyword evidence="4" id="KW-1185">Reference proteome</keyword>
<evidence type="ECO:0000313" key="3">
    <source>
        <dbReference type="EMBL" id="VVC36588.1"/>
    </source>
</evidence>
<evidence type="ECO:0000256" key="1">
    <source>
        <dbReference type="SAM" id="MobiDB-lite"/>
    </source>
</evidence>
<dbReference type="Proteomes" id="UP000325440">
    <property type="component" value="Unassembled WGS sequence"/>
</dbReference>
<organism evidence="3 4">
    <name type="scientific">Cinara cedri</name>
    <dbReference type="NCBI Taxonomy" id="506608"/>
    <lineage>
        <taxon>Eukaryota</taxon>
        <taxon>Metazoa</taxon>
        <taxon>Ecdysozoa</taxon>
        <taxon>Arthropoda</taxon>
        <taxon>Hexapoda</taxon>
        <taxon>Insecta</taxon>
        <taxon>Pterygota</taxon>
        <taxon>Neoptera</taxon>
        <taxon>Paraneoptera</taxon>
        <taxon>Hemiptera</taxon>
        <taxon>Sternorrhyncha</taxon>
        <taxon>Aphidomorpha</taxon>
        <taxon>Aphidoidea</taxon>
        <taxon>Aphididae</taxon>
        <taxon>Lachninae</taxon>
        <taxon>Cinara</taxon>
    </lineage>
</organism>
<dbReference type="PANTHER" id="PTHR19303:SF73">
    <property type="entry name" value="PROTEIN PDC2"/>
    <property type="match status" value="1"/>
</dbReference>
<keyword evidence="3" id="KW-0540">Nuclease</keyword>
<feature type="region of interest" description="Disordered" evidence="1">
    <location>
        <begin position="252"/>
        <end position="276"/>
    </location>
</feature>
<proteinExistence type="predicted"/>
<dbReference type="PANTHER" id="PTHR19303">
    <property type="entry name" value="TRANSPOSON"/>
    <property type="match status" value="1"/>
</dbReference>
<evidence type="ECO:0000313" key="4">
    <source>
        <dbReference type="Proteomes" id="UP000325440"/>
    </source>
</evidence>